<evidence type="ECO:0000313" key="10">
    <source>
        <dbReference type="Ensembl" id="ENSENLP00000011959.1"/>
    </source>
</evidence>
<dbReference type="Proteomes" id="UP000472264">
    <property type="component" value="Chromosome 11"/>
</dbReference>
<feature type="coiled-coil region" evidence="7">
    <location>
        <begin position="390"/>
        <end position="424"/>
    </location>
</feature>
<evidence type="ECO:0000256" key="3">
    <source>
        <dbReference type="ARBA" id="ARBA00023015"/>
    </source>
</evidence>
<evidence type="ECO:0000256" key="7">
    <source>
        <dbReference type="SAM" id="Coils"/>
    </source>
</evidence>
<keyword evidence="3" id="KW-0805">Transcription regulation</keyword>
<dbReference type="Pfam" id="PF07716">
    <property type="entry name" value="bZIP_2"/>
    <property type="match status" value="1"/>
</dbReference>
<evidence type="ECO:0000256" key="2">
    <source>
        <dbReference type="ARBA" id="ARBA00009208"/>
    </source>
</evidence>
<dbReference type="AlphaFoldDB" id="A0A665TYC4"/>
<sequence>MGRDLERPPPCRTHLSALLLTISGVNWIISILNFRLFAGSPPQTPPPPPRPHHPHSEVMSRPLSQLLPPDLPAGATSPQFGASNPAGSGPQSGHLTSMTNLKSLLQLPIKSDQRGAKDCCEMKDKDKPLDSDEDSLGVNAGGPGGVGGAPGSGALRPSSQSAFLGPLLWERTLPCDGGLFQLQYMDLEEFLTENGMGMHSNGPSSASAQIPSQSSQSAVPNQSSQCPPSSPPPCSSSSSSMSSSSSSSSLLGLETVQPQPPPPPPQQQQGMMGGPECLHGGQSVPQDPSPSSTCPPGPPGPAAVANSSSDILVNFDPDPADLALSSVPGQEAFDPRRHRFTEEELKPQPMIKKARKMLVPDEQKDEKYWNRRVKNNEAAKRSRDARRLKENQISVRAAFLERENAALRQEVADMRKELGRCRNIINKYESRHGDL</sequence>
<feature type="region of interest" description="Disordered" evidence="8">
    <location>
        <begin position="40"/>
        <end position="96"/>
    </location>
</feature>
<evidence type="ECO:0000313" key="11">
    <source>
        <dbReference type="Proteomes" id="UP000472264"/>
    </source>
</evidence>
<reference evidence="10" key="1">
    <citation type="submission" date="2021-04" db="EMBL/GenBank/DDBJ databases">
        <authorList>
            <consortium name="Wellcome Sanger Institute Data Sharing"/>
        </authorList>
    </citation>
    <scope>NUCLEOTIDE SEQUENCE [LARGE SCALE GENOMIC DNA]</scope>
</reference>
<dbReference type="GO" id="GO:0000978">
    <property type="term" value="F:RNA polymerase II cis-regulatory region sequence-specific DNA binding"/>
    <property type="evidence" value="ECO:0007669"/>
    <property type="project" value="TreeGrafter"/>
</dbReference>
<keyword evidence="5" id="KW-0804">Transcription</keyword>
<organism evidence="10 11">
    <name type="scientific">Echeneis naucrates</name>
    <name type="common">Live sharksucker</name>
    <dbReference type="NCBI Taxonomy" id="173247"/>
    <lineage>
        <taxon>Eukaryota</taxon>
        <taxon>Metazoa</taxon>
        <taxon>Chordata</taxon>
        <taxon>Craniata</taxon>
        <taxon>Vertebrata</taxon>
        <taxon>Euteleostomi</taxon>
        <taxon>Actinopterygii</taxon>
        <taxon>Neopterygii</taxon>
        <taxon>Teleostei</taxon>
        <taxon>Neoteleostei</taxon>
        <taxon>Acanthomorphata</taxon>
        <taxon>Carangaria</taxon>
        <taxon>Carangiformes</taxon>
        <taxon>Echeneidae</taxon>
        <taxon>Echeneis</taxon>
    </lineage>
</organism>
<feature type="compositionally biased region" description="Gly residues" evidence="8">
    <location>
        <begin position="139"/>
        <end position="151"/>
    </location>
</feature>
<comment type="subcellular location">
    <subcellularLocation>
        <location evidence="1">Nucleus</location>
    </subcellularLocation>
</comment>
<evidence type="ECO:0000256" key="5">
    <source>
        <dbReference type="ARBA" id="ARBA00023163"/>
    </source>
</evidence>
<feature type="compositionally biased region" description="Low complexity" evidence="8">
    <location>
        <begin position="235"/>
        <end position="249"/>
    </location>
</feature>
<feature type="region of interest" description="Disordered" evidence="8">
    <location>
        <begin position="115"/>
        <end position="154"/>
    </location>
</feature>
<reference evidence="10" key="2">
    <citation type="submission" date="2025-08" db="UniProtKB">
        <authorList>
            <consortium name="Ensembl"/>
        </authorList>
    </citation>
    <scope>IDENTIFICATION</scope>
</reference>
<name>A0A665TYC4_ECHNA</name>
<dbReference type="Gene3D" id="1.20.5.170">
    <property type="match status" value="1"/>
</dbReference>
<reference evidence="10" key="3">
    <citation type="submission" date="2025-09" db="UniProtKB">
        <authorList>
            <consortium name="Ensembl"/>
        </authorList>
    </citation>
    <scope>IDENTIFICATION</scope>
</reference>
<comment type="similarity">
    <text evidence="2">Belongs to the bZIP family. PAR subfamily.</text>
</comment>
<dbReference type="PROSITE" id="PS50217">
    <property type="entry name" value="BZIP"/>
    <property type="match status" value="1"/>
</dbReference>
<dbReference type="GO" id="GO:0005634">
    <property type="term" value="C:nucleus"/>
    <property type="evidence" value="ECO:0007669"/>
    <property type="project" value="UniProtKB-SubCell"/>
</dbReference>
<dbReference type="InParanoid" id="A0A665TYC4"/>
<feature type="region of interest" description="Disordered" evidence="8">
    <location>
        <begin position="195"/>
        <end position="341"/>
    </location>
</feature>
<evidence type="ECO:0000256" key="8">
    <source>
        <dbReference type="SAM" id="MobiDB-lite"/>
    </source>
</evidence>
<dbReference type="CDD" id="cd14695">
    <property type="entry name" value="bZIP_HLF"/>
    <property type="match status" value="1"/>
</dbReference>
<dbReference type="SUPFAM" id="SSF57959">
    <property type="entry name" value="Leucine zipper domain"/>
    <property type="match status" value="1"/>
</dbReference>
<keyword evidence="6" id="KW-0539">Nucleus</keyword>
<keyword evidence="4" id="KW-0238">DNA-binding</keyword>
<accession>A0A665TYC4</accession>
<dbReference type="OMA" id="AKDCCEM"/>
<keyword evidence="11" id="KW-1185">Reference proteome</keyword>
<keyword evidence="7" id="KW-0175">Coiled coil</keyword>
<feature type="compositionally biased region" description="Low complexity" evidence="8">
    <location>
        <begin position="203"/>
        <end position="227"/>
    </location>
</feature>
<dbReference type="Ensembl" id="ENSENLT00000012467.1">
    <property type="protein sequence ID" value="ENSENLP00000011959.1"/>
    <property type="gene ID" value="ENSENLG00000005734.1"/>
</dbReference>
<dbReference type="GO" id="GO:0000981">
    <property type="term" value="F:DNA-binding transcription factor activity, RNA polymerase II-specific"/>
    <property type="evidence" value="ECO:0007669"/>
    <property type="project" value="TreeGrafter"/>
</dbReference>
<dbReference type="InterPro" id="IPR040223">
    <property type="entry name" value="PAR_bZIP"/>
</dbReference>
<evidence type="ECO:0000256" key="4">
    <source>
        <dbReference type="ARBA" id="ARBA00023125"/>
    </source>
</evidence>
<feature type="domain" description="BZIP" evidence="9">
    <location>
        <begin position="365"/>
        <end position="428"/>
    </location>
</feature>
<dbReference type="FunFam" id="1.20.5.170:FF:000007">
    <property type="entry name" value="hepatic leukemia factor isoform X2"/>
    <property type="match status" value="1"/>
</dbReference>
<dbReference type="PANTHER" id="PTHR11988">
    <property type="entry name" value="THYROTROPH EMBRYONIC FACTOR RELATED"/>
    <property type="match status" value="1"/>
</dbReference>
<evidence type="ECO:0000256" key="6">
    <source>
        <dbReference type="ARBA" id="ARBA00023242"/>
    </source>
</evidence>
<feature type="compositionally biased region" description="Polar residues" evidence="8">
    <location>
        <begin position="76"/>
        <end position="96"/>
    </location>
</feature>
<protein>
    <submittedName>
        <fullName evidence="10">Hepatic leukemia factor-like</fullName>
    </submittedName>
</protein>
<feature type="compositionally biased region" description="Basic and acidic residues" evidence="8">
    <location>
        <begin position="115"/>
        <end position="130"/>
    </location>
</feature>
<evidence type="ECO:0000259" key="9">
    <source>
        <dbReference type="PROSITE" id="PS50217"/>
    </source>
</evidence>
<evidence type="ECO:0000256" key="1">
    <source>
        <dbReference type="ARBA" id="ARBA00004123"/>
    </source>
</evidence>
<proteinExistence type="inferred from homology"/>
<dbReference type="PANTHER" id="PTHR11988:SF52">
    <property type="entry name" value="D SITE ALBUMIN PROMOTER BINDING PROTEIN A"/>
    <property type="match status" value="1"/>
</dbReference>
<dbReference type="InterPro" id="IPR046347">
    <property type="entry name" value="bZIP_sf"/>
</dbReference>
<dbReference type="SMART" id="SM00338">
    <property type="entry name" value="BRLZ"/>
    <property type="match status" value="1"/>
</dbReference>
<gene>
    <name evidence="10" type="primary">dbpa</name>
</gene>
<dbReference type="OrthoDB" id="6022300at2759"/>
<dbReference type="InterPro" id="IPR004827">
    <property type="entry name" value="bZIP"/>
</dbReference>